<feature type="region of interest" description="Disordered" evidence="1">
    <location>
        <begin position="59"/>
        <end position="91"/>
    </location>
</feature>
<name>A0A2I1GHD7_9GLOM</name>
<protein>
    <submittedName>
        <fullName evidence="2">Uncharacterized protein</fullName>
    </submittedName>
</protein>
<keyword evidence="3" id="KW-1185">Reference proteome</keyword>
<dbReference type="EMBL" id="LLXI01000427">
    <property type="protein sequence ID" value="PKY46034.1"/>
    <property type="molecule type" value="Genomic_DNA"/>
</dbReference>
<gene>
    <name evidence="2" type="ORF">RhiirA4_460785</name>
</gene>
<sequence>MVKYMSQFSRSLFPQFTKQQLEEASKNFKSSVNWTSYKKWIEDREPFVEHDEVINDLKLENRSGSQSAKKTTQKTGKKGNRNTLPIKAKTI</sequence>
<dbReference type="AlphaFoldDB" id="A0A2I1GHD7"/>
<accession>A0A2I1GHD7</accession>
<evidence type="ECO:0000256" key="1">
    <source>
        <dbReference type="SAM" id="MobiDB-lite"/>
    </source>
</evidence>
<dbReference type="VEuPathDB" id="FungiDB:FUN_019201"/>
<proteinExistence type="predicted"/>
<dbReference type="Proteomes" id="UP000234323">
    <property type="component" value="Unassembled WGS sequence"/>
</dbReference>
<reference evidence="2 3" key="1">
    <citation type="submission" date="2015-10" db="EMBL/GenBank/DDBJ databases">
        <title>Genome analyses suggest a sexual origin of heterokaryosis in a supposedly ancient asexual fungus.</title>
        <authorList>
            <person name="Ropars J."/>
            <person name="Sedzielewska K."/>
            <person name="Noel J."/>
            <person name="Charron P."/>
            <person name="Farinelli L."/>
            <person name="Marton T."/>
            <person name="Kruger M."/>
            <person name="Pelin A."/>
            <person name="Brachmann A."/>
            <person name="Corradi N."/>
        </authorList>
    </citation>
    <scope>NUCLEOTIDE SEQUENCE [LARGE SCALE GENOMIC DNA]</scope>
    <source>
        <strain evidence="2 3">A4</strain>
    </source>
</reference>
<organism evidence="2 3">
    <name type="scientific">Rhizophagus irregularis</name>
    <dbReference type="NCBI Taxonomy" id="588596"/>
    <lineage>
        <taxon>Eukaryota</taxon>
        <taxon>Fungi</taxon>
        <taxon>Fungi incertae sedis</taxon>
        <taxon>Mucoromycota</taxon>
        <taxon>Glomeromycotina</taxon>
        <taxon>Glomeromycetes</taxon>
        <taxon>Glomerales</taxon>
        <taxon>Glomeraceae</taxon>
        <taxon>Rhizophagus</taxon>
    </lineage>
</organism>
<evidence type="ECO:0000313" key="3">
    <source>
        <dbReference type="Proteomes" id="UP000234323"/>
    </source>
</evidence>
<feature type="compositionally biased region" description="Basic residues" evidence="1">
    <location>
        <begin position="71"/>
        <end position="80"/>
    </location>
</feature>
<evidence type="ECO:0000313" key="2">
    <source>
        <dbReference type="EMBL" id="PKY46034.1"/>
    </source>
</evidence>
<comment type="caution">
    <text evidence="2">The sequence shown here is derived from an EMBL/GenBank/DDBJ whole genome shotgun (WGS) entry which is preliminary data.</text>
</comment>